<evidence type="ECO:0000313" key="2">
    <source>
        <dbReference type="Proteomes" id="UP000290013"/>
    </source>
</evidence>
<accession>A0A4U8WDD9</accession>
<dbReference type="AlphaFoldDB" id="A0A4U8WDD9"/>
<name>A0A4U8WDD9_9FLAO</name>
<protein>
    <submittedName>
        <fullName evidence="1">Uncharacterized protein</fullName>
    </submittedName>
</protein>
<dbReference type="Proteomes" id="UP000290013">
    <property type="component" value="Chromosome"/>
</dbReference>
<dbReference type="KEGG" id="ctai:NCTC12078_01315"/>
<evidence type="ECO:0000313" key="1">
    <source>
        <dbReference type="EMBL" id="VFB03310.1"/>
    </source>
</evidence>
<organism evidence="1 2">
    <name type="scientific">Chryseobacterium taihuense</name>
    <dbReference type="NCBI Taxonomy" id="1141221"/>
    <lineage>
        <taxon>Bacteria</taxon>
        <taxon>Pseudomonadati</taxon>
        <taxon>Bacteroidota</taxon>
        <taxon>Flavobacteriia</taxon>
        <taxon>Flavobacteriales</taxon>
        <taxon>Weeksellaceae</taxon>
        <taxon>Chryseobacterium group</taxon>
        <taxon>Chryseobacterium</taxon>
    </lineage>
</organism>
<gene>
    <name evidence="1" type="ORF">NCTC12078_01315</name>
</gene>
<dbReference type="EMBL" id="LR215974">
    <property type="protein sequence ID" value="VFB03310.1"/>
    <property type="molecule type" value="Genomic_DNA"/>
</dbReference>
<proteinExistence type="predicted"/>
<sequence length="44" mass="5128">MRYYSQDFAHKEFLDINLSTFVKKGGVVNDVKGIFPKQVINSRH</sequence>
<reference evidence="1 2" key="1">
    <citation type="submission" date="2019-02" db="EMBL/GenBank/DDBJ databases">
        <authorList>
            <consortium name="Pathogen Informatics"/>
        </authorList>
    </citation>
    <scope>NUCLEOTIDE SEQUENCE [LARGE SCALE GENOMIC DNA]</scope>
    <source>
        <strain evidence="1 2">3012STDY6944375</strain>
    </source>
</reference>